<evidence type="ECO:0000313" key="8">
    <source>
        <dbReference type="EMBL" id="RAO00391.1"/>
    </source>
</evidence>
<feature type="transmembrane region" description="Helical" evidence="7">
    <location>
        <begin position="164"/>
        <end position="182"/>
    </location>
</feature>
<reference evidence="9 10" key="1">
    <citation type="submission" date="2016-06" db="EMBL/GenBank/DDBJ databases">
        <authorList>
            <person name="Kjaerup R.B."/>
            <person name="Dalgaard T.S."/>
            <person name="Juul-Madsen H.R."/>
        </authorList>
    </citation>
    <scope>NUCLEOTIDE SEQUENCE [LARGE SCALE GENOMIC DNA]</scope>
    <source>
        <strain evidence="9 10">DSM 44871</strain>
    </source>
</reference>
<feature type="transmembrane region" description="Helical" evidence="7">
    <location>
        <begin position="64"/>
        <end position="82"/>
    </location>
</feature>
<dbReference type="PANTHER" id="PTHR30250:SF26">
    <property type="entry name" value="PSMA PROTEIN"/>
    <property type="match status" value="1"/>
</dbReference>
<comment type="subcellular location">
    <subcellularLocation>
        <location evidence="1">Cell membrane</location>
        <topology evidence="1">Multi-pass membrane protein</topology>
    </subcellularLocation>
</comment>
<feature type="transmembrane region" description="Helical" evidence="7">
    <location>
        <begin position="103"/>
        <end position="120"/>
    </location>
</feature>
<organism evidence="9 10">
    <name type="scientific">Micromonospora saelicesensis</name>
    <dbReference type="NCBI Taxonomy" id="285676"/>
    <lineage>
        <taxon>Bacteria</taxon>
        <taxon>Bacillati</taxon>
        <taxon>Actinomycetota</taxon>
        <taxon>Actinomycetes</taxon>
        <taxon>Micromonosporales</taxon>
        <taxon>Micromonosporaceae</taxon>
        <taxon>Micromonospora</taxon>
    </lineage>
</organism>
<evidence type="ECO:0000256" key="4">
    <source>
        <dbReference type="ARBA" id="ARBA00022989"/>
    </source>
</evidence>
<evidence type="ECO:0000313" key="10">
    <source>
        <dbReference type="Proteomes" id="UP000198864"/>
    </source>
</evidence>
<evidence type="ECO:0000256" key="5">
    <source>
        <dbReference type="ARBA" id="ARBA00023136"/>
    </source>
</evidence>
<feature type="transmembrane region" description="Helical" evidence="7">
    <location>
        <begin position="368"/>
        <end position="389"/>
    </location>
</feature>
<proteinExistence type="predicted"/>
<keyword evidence="11" id="KW-1185">Reference proteome</keyword>
<feature type="region of interest" description="Disordered" evidence="6">
    <location>
        <begin position="424"/>
        <end position="453"/>
    </location>
</feature>
<feature type="transmembrane region" description="Helical" evidence="7">
    <location>
        <begin position="263"/>
        <end position="284"/>
    </location>
</feature>
<name>A0A1C4XS72_9ACTN</name>
<evidence type="ECO:0000313" key="9">
    <source>
        <dbReference type="EMBL" id="SCF11323.1"/>
    </source>
</evidence>
<feature type="transmembrane region" description="Helical" evidence="7">
    <location>
        <begin position="188"/>
        <end position="206"/>
    </location>
</feature>
<accession>A0A1C4XS72</accession>
<dbReference type="EMBL" id="FMCR01000003">
    <property type="protein sequence ID" value="SCF11323.1"/>
    <property type="molecule type" value="Genomic_DNA"/>
</dbReference>
<protein>
    <submittedName>
        <fullName evidence="9">Membrane protein involved in the export of O-antigen and teichoic acid</fullName>
    </submittedName>
</protein>
<evidence type="ECO:0000256" key="3">
    <source>
        <dbReference type="ARBA" id="ARBA00022692"/>
    </source>
</evidence>
<dbReference type="Proteomes" id="UP000249334">
    <property type="component" value="Unassembled WGS sequence"/>
</dbReference>
<keyword evidence="5 7" id="KW-0472">Membrane</keyword>
<feature type="transmembrane region" description="Helical" evidence="7">
    <location>
        <begin position="21"/>
        <end position="44"/>
    </location>
</feature>
<dbReference type="InterPro" id="IPR050833">
    <property type="entry name" value="Poly_Biosynth_Transport"/>
</dbReference>
<feature type="transmembrane region" description="Helical" evidence="7">
    <location>
        <begin position="395"/>
        <end position="414"/>
    </location>
</feature>
<reference evidence="8 11" key="2">
    <citation type="submission" date="2018-03" db="EMBL/GenBank/DDBJ databases">
        <title>Genomic framework for the identification of Micromonospora saelicesensis and Micromonospora noduli.</title>
        <authorList>
            <person name="Riesco R."/>
            <person name="Trujillo M.E."/>
        </authorList>
    </citation>
    <scope>NUCLEOTIDE SEQUENCE [LARGE SCALE GENOMIC DNA]</scope>
    <source>
        <strain evidence="8 11">GAR05</strain>
    </source>
</reference>
<keyword evidence="3 7" id="KW-0812">Transmembrane</keyword>
<feature type="transmembrane region" description="Helical" evidence="7">
    <location>
        <begin position="337"/>
        <end position="356"/>
    </location>
</feature>
<dbReference type="GO" id="GO:0005886">
    <property type="term" value="C:plasma membrane"/>
    <property type="evidence" value="ECO:0007669"/>
    <property type="project" value="UniProtKB-SubCell"/>
</dbReference>
<dbReference type="AlphaFoldDB" id="A0A1C4XS72"/>
<sequence>MTRPIGATAHRHRGPPSRVRALVRAFVGARAPWAVLTTAVSSLGNLLLSLTVVRLAPIDDLGRFALAFSLYVLVTGLSRTVVTEAVLAEAAVERANRPTVAAGSRRVAAVGVGCAVPLLAGGIADRSSYLILVAVALPGLLLHDYARNIGVGVGRPRPPCMREVIWTGVTALAALLGLTGVVGPSGVFGLWAGAGALLGYATALLHGHKIRPGWLLDRTGSRAAVSYGLQFLLTAGSAQLALTALGVTVGMAVVGSLSAGRTVLGPATLLVGSASSLVIPHLARVRTAAGPARRRAAVRITVVLLLATAPACLLVLLLPDHVGETVLGDNWRHAQPLLWLLALEVLFGGVAMVGFAGHRVQGAARRALLLGGVLGGLRIPMVVAGAVVWGAVGAAVALALMGLISAAAWWISYLQKTGGRTVVDSRPGGIPTPDSGTGGRRSTLSASRVSGGR</sequence>
<evidence type="ECO:0000256" key="7">
    <source>
        <dbReference type="SAM" id="Phobius"/>
    </source>
</evidence>
<dbReference type="Proteomes" id="UP000198864">
    <property type="component" value="Unassembled WGS sequence"/>
</dbReference>
<feature type="transmembrane region" description="Helical" evidence="7">
    <location>
        <begin position="296"/>
        <end position="317"/>
    </location>
</feature>
<evidence type="ECO:0000256" key="1">
    <source>
        <dbReference type="ARBA" id="ARBA00004651"/>
    </source>
</evidence>
<dbReference type="EMBL" id="PXXW01000018">
    <property type="protein sequence ID" value="RAO00391.1"/>
    <property type="molecule type" value="Genomic_DNA"/>
</dbReference>
<evidence type="ECO:0000313" key="11">
    <source>
        <dbReference type="Proteomes" id="UP000249334"/>
    </source>
</evidence>
<evidence type="ECO:0000256" key="6">
    <source>
        <dbReference type="SAM" id="MobiDB-lite"/>
    </source>
</evidence>
<feature type="transmembrane region" description="Helical" evidence="7">
    <location>
        <begin position="227"/>
        <end position="257"/>
    </location>
</feature>
<feature type="transmembrane region" description="Helical" evidence="7">
    <location>
        <begin position="126"/>
        <end position="143"/>
    </location>
</feature>
<gene>
    <name evidence="9" type="ORF">GA0070561_3664</name>
    <name evidence="8" type="ORF">GAR05_02361</name>
</gene>
<evidence type="ECO:0000256" key="2">
    <source>
        <dbReference type="ARBA" id="ARBA00022475"/>
    </source>
</evidence>
<keyword evidence="2" id="KW-1003">Cell membrane</keyword>
<dbReference type="STRING" id="285676.GA0070561_3664"/>
<keyword evidence="4 7" id="KW-1133">Transmembrane helix</keyword>
<dbReference type="PANTHER" id="PTHR30250">
    <property type="entry name" value="PST FAMILY PREDICTED COLANIC ACID TRANSPORTER"/>
    <property type="match status" value="1"/>
</dbReference>
<feature type="compositionally biased region" description="Polar residues" evidence="6">
    <location>
        <begin position="440"/>
        <end position="453"/>
    </location>
</feature>